<dbReference type="EMBL" id="SEYY01023753">
    <property type="protein sequence ID" value="KAB7494618.1"/>
    <property type="molecule type" value="Genomic_DNA"/>
</dbReference>
<comment type="caution">
    <text evidence="2">The sequence shown here is derived from an EMBL/GenBank/DDBJ whole genome shotgun (WGS) entry which is preliminary data.</text>
</comment>
<dbReference type="OrthoDB" id="6380771at2759"/>
<dbReference type="Proteomes" id="UP000326759">
    <property type="component" value="Unassembled WGS sequence"/>
</dbReference>
<feature type="compositionally biased region" description="Basic and acidic residues" evidence="1">
    <location>
        <begin position="302"/>
        <end position="312"/>
    </location>
</feature>
<feature type="compositionally biased region" description="Basic and acidic residues" evidence="1">
    <location>
        <begin position="1070"/>
        <end position="1084"/>
    </location>
</feature>
<feature type="compositionally biased region" description="Low complexity" evidence="1">
    <location>
        <begin position="420"/>
        <end position="443"/>
    </location>
</feature>
<feature type="compositionally biased region" description="Basic residues" evidence="1">
    <location>
        <begin position="448"/>
        <end position="465"/>
    </location>
</feature>
<feature type="non-terminal residue" evidence="2">
    <location>
        <position position="1"/>
    </location>
</feature>
<organism evidence="2 3">
    <name type="scientific">Armadillidium nasatum</name>
    <dbReference type="NCBI Taxonomy" id="96803"/>
    <lineage>
        <taxon>Eukaryota</taxon>
        <taxon>Metazoa</taxon>
        <taxon>Ecdysozoa</taxon>
        <taxon>Arthropoda</taxon>
        <taxon>Crustacea</taxon>
        <taxon>Multicrustacea</taxon>
        <taxon>Malacostraca</taxon>
        <taxon>Eumalacostraca</taxon>
        <taxon>Peracarida</taxon>
        <taxon>Isopoda</taxon>
        <taxon>Oniscidea</taxon>
        <taxon>Crinocheta</taxon>
        <taxon>Armadillidiidae</taxon>
        <taxon>Armadillidium</taxon>
    </lineage>
</organism>
<feature type="compositionally biased region" description="Basic and acidic residues" evidence="1">
    <location>
        <begin position="1101"/>
        <end position="1339"/>
    </location>
</feature>
<feature type="compositionally biased region" description="Acidic residues" evidence="1">
    <location>
        <begin position="193"/>
        <end position="204"/>
    </location>
</feature>
<gene>
    <name evidence="2" type="ORF">Anas_07432</name>
</gene>
<feature type="compositionally biased region" description="Basic residues" evidence="1">
    <location>
        <begin position="1356"/>
        <end position="1368"/>
    </location>
</feature>
<feature type="compositionally biased region" description="Basic and acidic residues" evidence="1">
    <location>
        <begin position="978"/>
        <end position="992"/>
    </location>
</feature>
<sequence>NQEIHQRGDSDDEIAELRFQALLTKKENEAEVSPAHKPMPVDNSLSQAAINQPLSNFRGQPFNYRGRGSSHYYNKPYLHTFSQQIASKSVNSNNIVVLTSSDPEDLKPSFGSEWAGSERGGYTARGAGWPRGRGRGRGSVHPNSNPSIPGNRQAPPLILPQDKYAPQSQNTQEPEQNKHKLSARMRRLQGSDTDSEDSESDSSDDSSSTSSSDSNSSSSDSSSSDSDSDSDTGQTSPVKKTERVTKKVESGKHSVQATTEHSGSSSHNHSTSKNLKSPVKSSSKQVQPSESNKAFHPTFGKEMSRSPTDRRPVSPKVSHSHSKSPSYSQKPKSPPPVRLRRSVSSSPKPRRRSRSPLRRSRTPIRRYGSRSPPRYRASNSPRNPKSPLISKSPIGRYRSPSRSPYYESKRFRSRSPYIKRALSPPLRRGSRSPLPLRRFSRSPVVGRARSRSPKRYNSRSPRPVKRYGSLTPPPPGRSYRSKSPYSVRRYGSRSPRPYPKRISPGSPRRYRSKSPRNVRSPFRKEIIPKSPRLSRRSSFSPPAKRYGSRSPSTRSKEPLRGNRSPVFRGRGRTPVGRISSPQRIKRIGSLSPKPLLDASNKFLREQSPFRNFARSPPVKRYGTPPPRRLSPDFKVAKHLTEAVDSKDDMALRNVPFARAASPHRHNYANRSPSPYFRNRLTPPGIQAVERNFPSGSQSPVYFGGPIHMKMNRNIPYEKEIGPMGKRFPNEHPSPPPWLPHKSEIGLPPKEPILHHYPPKFMDTEYSDRPGYIPQHPPPQLMEKSWPSGPPSRGLSNFGNGRGHPRLERLVDVVIPQHMVMERGRGRGGRGLMRGQRGAFRGVRSRLGRGAWNQHQTQPPLYDHPPPFEDPYLREKSLRVGMPPPLLETEVAYFDRKPPQPFEGAKPLLPLVHPQKSLSPGRLQRIPRGPKTPPYSPNREPSPIEWEKRARGKPRTPSRSPSPHRYGSEVPKSMLSHFKPREHTDISDSRSHGENIGSHKPLYRSRSPYAKDEQTYGGAHGHRMDSRKEGSMRDMDDRKKVSHSRSEDHNYKGKDVRRAYSNEDLSLNSSEKLRERDRRIEERHRSPLPPPRAKGTESYGSRNKDYEADFKKERDARGRRETVEQKGRREHEDQRGRRDTEEHSRRRDEEQRLKKEINDDRVRRESGDQKGRRDIENQRSRRESGDQRGRKENSEIKSRKETEDHHKTRKTEEERKERRELEDNRSTRDNYELSDKRHIGLEDNLKLKVKKEDEKREKDERKKDNRSDEGIKKEKENLRYDRKDDDKDFDKGSHKTYDKHSDLRHRDEKRESKDTQEHMKKKEIKESKEKLVSKAVQEEKKKKKKKHKDEDRSNTKSSKKKKKEKKKKKDSKETEEEE</sequence>
<feature type="compositionally biased region" description="Basic and acidic residues" evidence="1">
    <location>
        <begin position="1021"/>
        <end position="1060"/>
    </location>
</feature>
<feature type="region of interest" description="Disordered" evidence="1">
    <location>
        <begin position="903"/>
        <end position="1377"/>
    </location>
</feature>
<proteinExistence type="predicted"/>
<feature type="compositionally biased region" description="Low complexity" evidence="1">
    <location>
        <begin position="258"/>
        <end position="289"/>
    </location>
</feature>
<feature type="region of interest" description="Disordered" evidence="1">
    <location>
        <begin position="100"/>
        <end position="592"/>
    </location>
</feature>
<feature type="compositionally biased region" description="Low complexity" evidence="1">
    <location>
        <begin position="483"/>
        <end position="495"/>
    </location>
</feature>
<name>A0A5N5SLN4_9CRUS</name>
<keyword evidence="3" id="KW-1185">Reference proteome</keyword>
<feature type="compositionally biased region" description="Basic and acidic residues" evidence="1">
    <location>
        <begin position="239"/>
        <end position="252"/>
    </location>
</feature>
<feature type="compositionally biased region" description="Low complexity" evidence="1">
    <location>
        <begin position="205"/>
        <end position="225"/>
    </location>
</feature>
<feature type="compositionally biased region" description="Low complexity" evidence="1">
    <location>
        <begin position="396"/>
        <end position="406"/>
    </location>
</feature>
<feature type="compositionally biased region" description="Basic residues" evidence="1">
    <location>
        <begin position="348"/>
        <end position="368"/>
    </location>
</feature>
<feature type="compositionally biased region" description="Polar residues" evidence="1">
    <location>
        <begin position="141"/>
        <end position="150"/>
    </location>
</feature>
<evidence type="ECO:0000256" key="1">
    <source>
        <dbReference type="SAM" id="MobiDB-lite"/>
    </source>
</evidence>
<protein>
    <submittedName>
        <fullName evidence="2">Uncharacterized protein</fullName>
    </submittedName>
</protein>
<accession>A0A5N5SLN4</accession>
<reference evidence="2 3" key="1">
    <citation type="journal article" date="2019" name="PLoS Biol.">
        <title>Sex chromosomes control vertical transmission of feminizing Wolbachia symbionts in an isopod.</title>
        <authorList>
            <person name="Becking T."/>
            <person name="Chebbi M.A."/>
            <person name="Giraud I."/>
            <person name="Moumen B."/>
            <person name="Laverre T."/>
            <person name="Caubet Y."/>
            <person name="Peccoud J."/>
            <person name="Gilbert C."/>
            <person name="Cordaux R."/>
        </authorList>
    </citation>
    <scope>NUCLEOTIDE SEQUENCE [LARGE SCALE GENOMIC DNA]</scope>
    <source>
        <strain evidence="2">ANa2</strain>
        <tissue evidence="2">Whole body excluding digestive tract and cuticle</tissue>
    </source>
</reference>
<evidence type="ECO:0000313" key="2">
    <source>
        <dbReference type="EMBL" id="KAB7494618.1"/>
    </source>
</evidence>
<evidence type="ECO:0000313" key="3">
    <source>
        <dbReference type="Proteomes" id="UP000326759"/>
    </source>
</evidence>